<name>A0ABP8PV51_9ACTN</name>
<evidence type="ECO:0000256" key="9">
    <source>
        <dbReference type="ARBA" id="ARBA00041808"/>
    </source>
</evidence>
<comment type="caution">
    <text evidence="12">The sequence shown here is derived from an EMBL/GenBank/DDBJ whole genome shotgun (WGS) entry which is preliminary data.</text>
</comment>
<dbReference type="InterPro" id="IPR036962">
    <property type="entry name" value="Glyco_hydro_3_N_sf"/>
</dbReference>
<keyword evidence="4 10" id="KW-0732">Signal</keyword>
<dbReference type="InterPro" id="IPR017853">
    <property type="entry name" value="GH"/>
</dbReference>
<dbReference type="Pfam" id="PF00933">
    <property type="entry name" value="Glyco_hydro_3"/>
    <property type="match status" value="1"/>
</dbReference>
<evidence type="ECO:0000256" key="3">
    <source>
        <dbReference type="ARBA" id="ARBA00022525"/>
    </source>
</evidence>
<dbReference type="InterPro" id="IPR036881">
    <property type="entry name" value="Glyco_hydro_3_C_sf"/>
</dbReference>
<gene>
    <name evidence="12" type="ORF">GCM10023191_030620</name>
</gene>
<dbReference type="SUPFAM" id="SSF51445">
    <property type="entry name" value="(Trans)glycosidases"/>
    <property type="match status" value="1"/>
</dbReference>
<keyword evidence="13" id="KW-1185">Reference proteome</keyword>
<evidence type="ECO:0000256" key="6">
    <source>
        <dbReference type="ARBA" id="ARBA00039579"/>
    </source>
</evidence>
<evidence type="ECO:0000256" key="5">
    <source>
        <dbReference type="ARBA" id="ARBA00022801"/>
    </source>
</evidence>
<keyword evidence="5" id="KW-0378">Hydrolase</keyword>
<evidence type="ECO:0000256" key="1">
    <source>
        <dbReference type="ARBA" id="ARBA00004613"/>
    </source>
</evidence>
<keyword evidence="3" id="KW-0964">Secreted</keyword>
<dbReference type="Gene3D" id="2.60.40.10">
    <property type="entry name" value="Immunoglobulins"/>
    <property type="match status" value="2"/>
</dbReference>
<evidence type="ECO:0000313" key="13">
    <source>
        <dbReference type="Proteomes" id="UP001500503"/>
    </source>
</evidence>
<dbReference type="InterPro" id="IPR015919">
    <property type="entry name" value="Cadherin-like_sf"/>
</dbReference>
<dbReference type="SUPFAM" id="SSF49313">
    <property type="entry name" value="Cadherin-like"/>
    <property type="match status" value="1"/>
</dbReference>
<dbReference type="Pfam" id="PF01915">
    <property type="entry name" value="Glyco_hydro_3_C"/>
    <property type="match status" value="1"/>
</dbReference>
<sequence>MSRVRPARRTLDSLRSVLVVLVTVAGLVAVSAAAAPPSHAAHGTRGAPSCPWVGSTAPVSQRVAQLMARMTRDQKISMLHGNGATSPYVGNINAIPSLCIPSLGLEDGPGGPGDGLGGVTQLPAPVAGAATFDTALERRYGVVAGAEFKGKGADVALGPTLNIDRDPRWGRGFESFSEDPYLTSRMAVAQIEGVQSQGVMAQAKHVAVYNQETYRNTPADNAVVDTRTLQEIYLPGFQAAVTQGATASVMCAYSVVNGTFACEHPYLLDTALYRQAGFGGFVTSDWWGLHSAARAANAGMTMEMPGATFFGAGLRLAVAFGQVSPATLDTMVGRVLTQMFAFGLFDDPKTGSTGAVVTTGAHKATARRVAEEGTVLLKNSGVLPLSTATTKKIAVIGTDGGAGVASVGGGSGRVTSSGTVSPLTGITNRAGSGATVRYEAADGLGGIDRAVALARTVDVPIVFATYPQSEGGDNASIDLPGRQNQLISSVAAANPKTIVVLHTGSAVTMPWLGRVAGVIEGWYGGQEVGNALAAILFGDVSPSGKLPVTFPARLADVPAHTIAQWPGNGGQVRYSEKLNVGYRWYDARNITPLFPFGYGLSYTTFSFSDLHVGPLKPDGATVTATVTNTGARAGAEVAQLYVGAPASTGEPPHQLKGFQRVELRPGQSRTVRFTLTPHDLAHWADATGGWTTTPGAYRILVGDSSRHLPLSGTLNVTRTLRSNVSGTPSRSGSVIVANPHGMSSRVGAPVSLRIGAVSTAAAKLTFTASGLPAGLSITPSGTITGRADHRGTHTVTVTASDSSGASGTATFIWTTTAERPR</sequence>
<feature type="signal peptide" evidence="10">
    <location>
        <begin position="1"/>
        <end position="40"/>
    </location>
</feature>
<dbReference type="Gene3D" id="3.40.50.1700">
    <property type="entry name" value="Glycoside hydrolase family 3 C-terminal domain"/>
    <property type="match status" value="1"/>
</dbReference>
<evidence type="ECO:0000256" key="4">
    <source>
        <dbReference type="ARBA" id="ARBA00022729"/>
    </source>
</evidence>
<dbReference type="PRINTS" id="PR00133">
    <property type="entry name" value="GLHYDRLASE3"/>
</dbReference>
<evidence type="ECO:0000256" key="8">
    <source>
        <dbReference type="ARBA" id="ARBA00041601"/>
    </source>
</evidence>
<dbReference type="SMART" id="SM01217">
    <property type="entry name" value="Fn3_like"/>
    <property type="match status" value="1"/>
</dbReference>
<dbReference type="InterPro" id="IPR013783">
    <property type="entry name" value="Ig-like_fold"/>
</dbReference>
<feature type="chain" id="PRO_5047084283" description="Probable beta-glucosidase G" evidence="10">
    <location>
        <begin position="41"/>
        <end position="821"/>
    </location>
</feature>
<dbReference type="Pfam" id="PF14310">
    <property type="entry name" value="Fn3-like"/>
    <property type="match status" value="1"/>
</dbReference>
<dbReference type="Gene3D" id="3.20.20.300">
    <property type="entry name" value="Glycoside hydrolase, family 3, N-terminal domain"/>
    <property type="match status" value="1"/>
</dbReference>
<accession>A0ABP8PV51</accession>
<dbReference type="PANTHER" id="PTHR42715:SF12">
    <property type="entry name" value="BETA-GLUCOSIDASE G-RELATED"/>
    <property type="match status" value="1"/>
</dbReference>
<dbReference type="EMBL" id="BAABHF010000019">
    <property type="protein sequence ID" value="GAA4493340.1"/>
    <property type="molecule type" value="Genomic_DNA"/>
</dbReference>
<reference evidence="13" key="1">
    <citation type="journal article" date="2019" name="Int. J. Syst. Evol. Microbiol.">
        <title>The Global Catalogue of Microorganisms (GCM) 10K type strain sequencing project: providing services to taxonomists for standard genome sequencing and annotation.</title>
        <authorList>
            <consortium name="The Broad Institute Genomics Platform"/>
            <consortium name="The Broad Institute Genome Sequencing Center for Infectious Disease"/>
            <person name="Wu L."/>
            <person name="Ma J."/>
        </authorList>
    </citation>
    <scope>NUCLEOTIDE SEQUENCE [LARGE SCALE GENOMIC DNA]</scope>
    <source>
        <strain evidence="13">JCM 17933</strain>
    </source>
</reference>
<evidence type="ECO:0000259" key="11">
    <source>
        <dbReference type="SMART" id="SM01217"/>
    </source>
</evidence>
<dbReference type="InterPro" id="IPR050288">
    <property type="entry name" value="Cellulose_deg_GH3"/>
</dbReference>
<dbReference type="SUPFAM" id="SSF52279">
    <property type="entry name" value="Beta-D-glucan exohydrolase, C-terminal domain"/>
    <property type="match status" value="1"/>
</dbReference>
<evidence type="ECO:0000256" key="7">
    <source>
        <dbReference type="ARBA" id="ARBA00041276"/>
    </source>
</evidence>
<feature type="domain" description="Fibronectin type III-like" evidence="11">
    <location>
        <begin position="636"/>
        <end position="705"/>
    </location>
</feature>
<evidence type="ECO:0000256" key="2">
    <source>
        <dbReference type="ARBA" id="ARBA00005336"/>
    </source>
</evidence>
<dbReference type="Proteomes" id="UP001500503">
    <property type="component" value="Unassembled WGS sequence"/>
</dbReference>
<comment type="similarity">
    <text evidence="2">Belongs to the glycosyl hydrolase 3 family.</text>
</comment>
<dbReference type="PANTHER" id="PTHR42715">
    <property type="entry name" value="BETA-GLUCOSIDASE"/>
    <property type="match status" value="1"/>
</dbReference>
<evidence type="ECO:0000256" key="10">
    <source>
        <dbReference type="SAM" id="SignalP"/>
    </source>
</evidence>
<evidence type="ECO:0000313" key="12">
    <source>
        <dbReference type="EMBL" id="GAA4493340.1"/>
    </source>
</evidence>
<dbReference type="InterPro" id="IPR001764">
    <property type="entry name" value="Glyco_hydro_3_N"/>
</dbReference>
<protein>
    <recommendedName>
        <fullName evidence="6">Probable beta-glucosidase G</fullName>
    </recommendedName>
    <alternativeName>
        <fullName evidence="7">Beta-D-glucoside glucohydrolase G</fullName>
    </alternativeName>
    <alternativeName>
        <fullName evidence="8">Cellobiase G</fullName>
    </alternativeName>
    <alternativeName>
        <fullName evidence="9">Gentiobiase G</fullName>
    </alternativeName>
</protein>
<proteinExistence type="inferred from homology"/>
<dbReference type="InterPro" id="IPR002772">
    <property type="entry name" value="Glyco_hydro_3_C"/>
</dbReference>
<organism evidence="12 13">
    <name type="scientific">Actinoallomurus oryzae</name>
    <dbReference type="NCBI Taxonomy" id="502180"/>
    <lineage>
        <taxon>Bacteria</taxon>
        <taxon>Bacillati</taxon>
        <taxon>Actinomycetota</taxon>
        <taxon>Actinomycetes</taxon>
        <taxon>Streptosporangiales</taxon>
        <taxon>Thermomonosporaceae</taxon>
        <taxon>Actinoallomurus</taxon>
    </lineage>
</organism>
<dbReference type="InterPro" id="IPR026891">
    <property type="entry name" value="Fn3-like"/>
</dbReference>
<dbReference type="RefSeq" id="WP_345463570.1">
    <property type="nucleotide sequence ID" value="NZ_BAABHF010000019.1"/>
</dbReference>
<comment type="subcellular location">
    <subcellularLocation>
        <location evidence="1">Secreted</location>
    </subcellularLocation>
</comment>
<dbReference type="Pfam" id="PF05345">
    <property type="entry name" value="He_PIG"/>
    <property type="match status" value="1"/>
</dbReference>